<dbReference type="AlphaFoldDB" id="A0A447T4S4"/>
<evidence type="ECO:0000313" key="2">
    <source>
        <dbReference type="EMBL" id="VEB39873.1"/>
    </source>
</evidence>
<name>A0A447T4S4_CHRVL</name>
<dbReference type="Proteomes" id="UP000275777">
    <property type="component" value="Chromosome"/>
</dbReference>
<organism evidence="2 3">
    <name type="scientific">Chromobacterium violaceum</name>
    <dbReference type="NCBI Taxonomy" id="536"/>
    <lineage>
        <taxon>Bacteria</taxon>
        <taxon>Pseudomonadati</taxon>
        <taxon>Pseudomonadota</taxon>
        <taxon>Betaproteobacteria</taxon>
        <taxon>Neisseriales</taxon>
        <taxon>Chromobacteriaceae</taxon>
        <taxon>Chromobacterium</taxon>
    </lineage>
</organism>
<feature type="transmembrane region" description="Helical" evidence="1">
    <location>
        <begin position="20"/>
        <end position="38"/>
    </location>
</feature>
<evidence type="ECO:0000313" key="3">
    <source>
        <dbReference type="Proteomes" id="UP000275777"/>
    </source>
</evidence>
<accession>A0A447T4S4</accession>
<dbReference type="EMBL" id="LR134182">
    <property type="protein sequence ID" value="VEB39873.1"/>
    <property type="molecule type" value="Genomic_DNA"/>
</dbReference>
<gene>
    <name evidence="2" type="ORF">NCTC9695_00258</name>
</gene>
<keyword evidence="1" id="KW-0812">Transmembrane</keyword>
<keyword evidence="1" id="KW-1133">Transmembrane helix</keyword>
<protein>
    <submittedName>
        <fullName evidence="2">Uncharacterized protein</fullName>
    </submittedName>
</protein>
<sequence>MILPLLPNAPLGRFHVNPFQAWLVVVAVSAVSYGSYLLQRLRQDAAACCWRRWPAAPTRPR</sequence>
<keyword evidence="1" id="KW-0472">Membrane</keyword>
<reference evidence="2 3" key="1">
    <citation type="submission" date="2018-12" db="EMBL/GenBank/DDBJ databases">
        <authorList>
            <consortium name="Pathogen Informatics"/>
        </authorList>
    </citation>
    <scope>NUCLEOTIDE SEQUENCE [LARGE SCALE GENOMIC DNA]</scope>
    <source>
        <strain evidence="2 3">NCTC9695</strain>
    </source>
</reference>
<evidence type="ECO:0000256" key="1">
    <source>
        <dbReference type="SAM" id="Phobius"/>
    </source>
</evidence>
<proteinExistence type="predicted"/>